<protein>
    <submittedName>
        <fullName evidence="2">DegV family protein</fullName>
    </submittedName>
</protein>
<dbReference type="AlphaFoldDB" id="A0A1I5RWM5"/>
<dbReference type="EMBL" id="JACCKS010000020">
    <property type="protein sequence ID" value="NZA39415.1"/>
    <property type="molecule type" value="Genomic_DNA"/>
</dbReference>
<keyword evidence="1" id="KW-0446">Lipid-binding</keyword>
<dbReference type="Gene3D" id="3.30.1180.10">
    <property type="match status" value="1"/>
</dbReference>
<dbReference type="PANTHER" id="PTHR33434">
    <property type="entry name" value="DEGV DOMAIN-CONTAINING PROTEIN DR_1986-RELATED"/>
    <property type="match status" value="1"/>
</dbReference>
<evidence type="ECO:0000313" key="2">
    <source>
        <dbReference type="EMBL" id="NZA39415.1"/>
    </source>
</evidence>
<dbReference type="InterPro" id="IPR043168">
    <property type="entry name" value="DegV_C"/>
</dbReference>
<dbReference type="PROSITE" id="PS51482">
    <property type="entry name" value="DEGV"/>
    <property type="match status" value="1"/>
</dbReference>
<dbReference type="InterPro" id="IPR003797">
    <property type="entry name" value="DegV"/>
</dbReference>
<dbReference type="RefSeq" id="WP_090415249.1">
    <property type="nucleotide sequence ID" value="NZ_CAJKZB010000004.1"/>
</dbReference>
<evidence type="ECO:0000256" key="1">
    <source>
        <dbReference type="ARBA" id="ARBA00023121"/>
    </source>
</evidence>
<accession>A0A1I5RWM5</accession>
<dbReference type="NCBIfam" id="TIGR00762">
    <property type="entry name" value="DegV"/>
    <property type="match status" value="1"/>
</dbReference>
<dbReference type="Pfam" id="PF02645">
    <property type="entry name" value="DegV"/>
    <property type="match status" value="1"/>
</dbReference>
<dbReference type="SUPFAM" id="SSF82549">
    <property type="entry name" value="DAK1/DegV-like"/>
    <property type="match status" value="1"/>
</dbReference>
<dbReference type="PANTHER" id="PTHR33434:SF2">
    <property type="entry name" value="FATTY ACID-BINDING PROTEIN TM_1468"/>
    <property type="match status" value="1"/>
</dbReference>
<name>A0A1I5RWM5_9FIRM</name>
<dbReference type="Gene3D" id="3.40.50.10170">
    <property type="match status" value="1"/>
</dbReference>
<comment type="caution">
    <text evidence="2">The sequence shown here is derived from an EMBL/GenBank/DDBJ whole genome shotgun (WGS) entry which is preliminary data.</text>
</comment>
<gene>
    <name evidence="2" type="ORF">H0N91_15090</name>
</gene>
<proteinExistence type="predicted"/>
<organism evidence="2 3">
    <name type="scientific">Eubacterium callanderi</name>
    <dbReference type="NCBI Taxonomy" id="53442"/>
    <lineage>
        <taxon>Bacteria</taxon>
        <taxon>Bacillati</taxon>
        <taxon>Bacillota</taxon>
        <taxon>Clostridia</taxon>
        <taxon>Eubacteriales</taxon>
        <taxon>Eubacteriaceae</taxon>
        <taxon>Eubacterium</taxon>
    </lineage>
</organism>
<dbReference type="Proteomes" id="UP000586254">
    <property type="component" value="Unassembled WGS sequence"/>
</dbReference>
<reference evidence="2 3" key="1">
    <citation type="submission" date="2020-07" db="EMBL/GenBank/DDBJ databases">
        <title>Organ Donor 1.</title>
        <authorList>
            <person name="Marsh A.J."/>
            <person name="Azcarate-Peril M.A."/>
        </authorList>
    </citation>
    <scope>NUCLEOTIDE SEQUENCE [LARGE SCALE GENOMIC DNA]</scope>
    <source>
        <strain evidence="2 3">AMC0717</strain>
    </source>
</reference>
<dbReference type="GO" id="GO:0008289">
    <property type="term" value="F:lipid binding"/>
    <property type="evidence" value="ECO:0007669"/>
    <property type="project" value="UniProtKB-KW"/>
</dbReference>
<evidence type="ECO:0000313" key="3">
    <source>
        <dbReference type="Proteomes" id="UP000586254"/>
    </source>
</evidence>
<dbReference type="InterPro" id="IPR050270">
    <property type="entry name" value="DegV_domain_contain"/>
</dbReference>
<sequence length="288" mass="31275">MNKEKIAVLTDSCADIPETLIKKHDLHILPLKIIFSGKAYTDGVDITAAQVYDKLPSEIPKTSLPSPDEVRTLFQKIYDKGYRKVFAIIFSSGLSGTFNLVRLIGGEFEGLNVHAVDTLSGSLGTGAIAVHTAELIEAGRSFEEIKTILPRLIANTKVFFSIDTLEYLQKGGRIGLITAMTGTLLNVKPIITFSDDGQLMSVAKVRGRRKSIQKMIDLAKSHAPEGARYILMVANGGCPDEMDAVKAHYTRVLPDFENLYEGEVDCTLGTHVGPNLLGAGILVLGEND</sequence>